<comment type="function">
    <text evidence="1">Part of the binding-protein-dependent transport system for glutamine; probably responsible for the translocation of the substrate across the membrane.</text>
</comment>
<evidence type="ECO:0000256" key="10">
    <source>
        <dbReference type="RuleBase" id="RU363032"/>
    </source>
</evidence>
<dbReference type="RefSeq" id="WP_304120543.1">
    <property type="nucleotide sequence ID" value="NZ_DYZA01000028.1"/>
</dbReference>
<dbReference type="InterPro" id="IPR010065">
    <property type="entry name" value="AA_ABC_transptr_permease_3TM"/>
</dbReference>
<feature type="domain" description="ABC transmembrane type-1" evidence="11">
    <location>
        <begin position="70"/>
        <end position="257"/>
    </location>
</feature>
<dbReference type="PROSITE" id="PS50928">
    <property type="entry name" value="ABC_TM1"/>
    <property type="match status" value="1"/>
</dbReference>
<dbReference type="Gene3D" id="1.10.3720.10">
    <property type="entry name" value="MetI-like"/>
    <property type="match status" value="1"/>
</dbReference>
<reference evidence="12" key="1">
    <citation type="journal article" date="2021" name="PeerJ">
        <title>Extensive microbial diversity within the chicken gut microbiome revealed by metagenomics and culture.</title>
        <authorList>
            <person name="Gilroy R."/>
            <person name="Ravi A."/>
            <person name="Getino M."/>
            <person name="Pursley I."/>
            <person name="Horton D.L."/>
            <person name="Alikhan N.F."/>
            <person name="Baker D."/>
            <person name="Gharbi K."/>
            <person name="Hall N."/>
            <person name="Watson M."/>
            <person name="Adriaenssens E.M."/>
            <person name="Foster-Nyarko E."/>
            <person name="Jarju S."/>
            <person name="Secka A."/>
            <person name="Antonio M."/>
            <person name="Oren A."/>
            <person name="Chaudhuri R.R."/>
            <person name="La Ragione R."/>
            <person name="Hildebrand F."/>
            <person name="Pallen M.J."/>
        </authorList>
    </citation>
    <scope>NUCLEOTIDE SEQUENCE</scope>
    <source>
        <strain evidence="12">ChiGjej2B2-19336</strain>
    </source>
</reference>
<name>A0A921ATZ6_9BACT</name>
<evidence type="ECO:0000256" key="6">
    <source>
        <dbReference type="ARBA" id="ARBA00022692"/>
    </source>
</evidence>
<evidence type="ECO:0000256" key="3">
    <source>
        <dbReference type="ARBA" id="ARBA00010072"/>
    </source>
</evidence>
<dbReference type="GO" id="GO:0043190">
    <property type="term" value="C:ATP-binding cassette (ABC) transporter complex"/>
    <property type="evidence" value="ECO:0007669"/>
    <property type="project" value="InterPro"/>
</dbReference>
<keyword evidence="4 10" id="KW-0813">Transport</keyword>
<dbReference type="GO" id="GO:0006865">
    <property type="term" value="P:amino acid transport"/>
    <property type="evidence" value="ECO:0007669"/>
    <property type="project" value="UniProtKB-KW"/>
</dbReference>
<evidence type="ECO:0000313" key="13">
    <source>
        <dbReference type="Proteomes" id="UP000698963"/>
    </source>
</evidence>
<accession>A0A921ATZ6</accession>
<evidence type="ECO:0000256" key="5">
    <source>
        <dbReference type="ARBA" id="ARBA00022475"/>
    </source>
</evidence>
<keyword evidence="6 10" id="KW-0812">Transmembrane</keyword>
<keyword evidence="9 10" id="KW-0472">Membrane</keyword>
<feature type="transmembrane region" description="Helical" evidence="10">
    <location>
        <begin position="76"/>
        <end position="97"/>
    </location>
</feature>
<dbReference type="Pfam" id="PF00528">
    <property type="entry name" value="BPD_transp_1"/>
    <property type="match status" value="1"/>
</dbReference>
<dbReference type="AlphaFoldDB" id="A0A921ATZ6"/>
<feature type="transmembrane region" description="Helical" evidence="10">
    <location>
        <begin position="118"/>
        <end position="140"/>
    </location>
</feature>
<gene>
    <name evidence="12" type="ORF">K8W16_01535</name>
</gene>
<dbReference type="SUPFAM" id="SSF161098">
    <property type="entry name" value="MetI-like"/>
    <property type="match status" value="1"/>
</dbReference>
<feature type="transmembrane region" description="Helical" evidence="10">
    <location>
        <begin position="239"/>
        <end position="260"/>
    </location>
</feature>
<evidence type="ECO:0000256" key="2">
    <source>
        <dbReference type="ARBA" id="ARBA00004429"/>
    </source>
</evidence>
<comment type="caution">
    <text evidence="12">The sequence shown here is derived from an EMBL/GenBank/DDBJ whole genome shotgun (WGS) entry which is preliminary data.</text>
</comment>
<comment type="subcellular location">
    <subcellularLocation>
        <location evidence="2">Cell inner membrane</location>
        <topology evidence="2">Multi-pass membrane protein</topology>
    </subcellularLocation>
    <subcellularLocation>
        <location evidence="10">Cell membrane</location>
        <topology evidence="10">Multi-pass membrane protein</topology>
    </subcellularLocation>
</comment>
<dbReference type="Proteomes" id="UP000698963">
    <property type="component" value="Unassembled WGS sequence"/>
</dbReference>
<reference evidence="12" key="2">
    <citation type="submission" date="2021-09" db="EMBL/GenBank/DDBJ databases">
        <authorList>
            <person name="Gilroy R."/>
        </authorList>
    </citation>
    <scope>NUCLEOTIDE SEQUENCE</scope>
    <source>
        <strain evidence="12">ChiGjej2B2-19336</strain>
    </source>
</reference>
<keyword evidence="8 10" id="KW-1133">Transmembrane helix</keyword>
<dbReference type="GO" id="GO:0022857">
    <property type="term" value="F:transmembrane transporter activity"/>
    <property type="evidence" value="ECO:0007669"/>
    <property type="project" value="InterPro"/>
</dbReference>
<evidence type="ECO:0000256" key="7">
    <source>
        <dbReference type="ARBA" id="ARBA00022970"/>
    </source>
</evidence>
<keyword evidence="5" id="KW-1003">Cell membrane</keyword>
<dbReference type="InterPro" id="IPR035906">
    <property type="entry name" value="MetI-like_sf"/>
</dbReference>
<dbReference type="PANTHER" id="PTHR30614:SF20">
    <property type="entry name" value="GLUTAMINE TRANSPORT SYSTEM PERMEASE PROTEIN GLNP"/>
    <property type="match status" value="1"/>
</dbReference>
<protein>
    <submittedName>
        <fullName evidence="12">Amino acid ABC transporter permease</fullName>
    </submittedName>
</protein>
<proteinExistence type="inferred from homology"/>
<dbReference type="InterPro" id="IPR043429">
    <property type="entry name" value="ArtM/GltK/GlnP/TcyL/YhdX-like"/>
</dbReference>
<evidence type="ECO:0000256" key="9">
    <source>
        <dbReference type="ARBA" id="ARBA00023136"/>
    </source>
</evidence>
<evidence type="ECO:0000313" key="12">
    <source>
        <dbReference type="EMBL" id="HJD96315.1"/>
    </source>
</evidence>
<keyword evidence="7" id="KW-0029">Amino-acid transport</keyword>
<evidence type="ECO:0000256" key="8">
    <source>
        <dbReference type="ARBA" id="ARBA00022989"/>
    </source>
</evidence>
<dbReference type="InterPro" id="IPR000515">
    <property type="entry name" value="MetI-like"/>
</dbReference>
<feature type="transmembrane region" description="Helical" evidence="10">
    <location>
        <begin position="16"/>
        <end position="35"/>
    </location>
</feature>
<comment type="similarity">
    <text evidence="3">Belongs to the binding-protein-dependent transport system permease family. HisMQ subfamily.</text>
</comment>
<dbReference type="CDD" id="cd06261">
    <property type="entry name" value="TM_PBP2"/>
    <property type="match status" value="1"/>
</dbReference>
<organism evidence="12 13">
    <name type="scientific">Mailhella massiliensis</name>
    <dbReference type="NCBI Taxonomy" id="1903261"/>
    <lineage>
        <taxon>Bacteria</taxon>
        <taxon>Pseudomonadati</taxon>
        <taxon>Thermodesulfobacteriota</taxon>
        <taxon>Desulfovibrionia</taxon>
        <taxon>Desulfovibrionales</taxon>
        <taxon>Desulfovibrionaceae</taxon>
        <taxon>Mailhella</taxon>
    </lineage>
</organism>
<evidence type="ECO:0000259" key="11">
    <source>
        <dbReference type="PROSITE" id="PS50928"/>
    </source>
</evidence>
<dbReference type="PANTHER" id="PTHR30614">
    <property type="entry name" value="MEMBRANE COMPONENT OF AMINO ACID ABC TRANSPORTER"/>
    <property type="match status" value="1"/>
</dbReference>
<dbReference type="EMBL" id="DYZA01000028">
    <property type="protein sequence ID" value="HJD96315.1"/>
    <property type="molecule type" value="Genomic_DNA"/>
</dbReference>
<evidence type="ECO:0000256" key="1">
    <source>
        <dbReference type="ARBA" id="ARBA00003159"/>
    </source>
</evidence>
<dbReference type="NCBIfam" id="TIGR01726">
    <property type="entry name" value="HEQRo_perm_3TM"/>
    <property type="match status" value="1"/>
</dbReference>
<sequence>MPDLCVVFAGRERLKALWRPALLLALMLAFVWWIVDAASEQYRWQWYRVWRFIGVWEEGAFRPGALVEALYVTLRLTLASLALSLASGAVLAGMRLSASPVARALSFLVLGALRNTPLLMQLFMVYFVAAPVLGVGPFWAAVLSLGLFEGAYVAEIFRAGVLGVPKGQWEAALSLGMPVSLAAREVVVPQALRQSLPALAGQLVALVKDTSLVSAIAVADLTMRTRVIITDTFLSFEMWLLAAAVYLVLTSLVSIPARLLERKEQV</sequence>
<evidence type="ECO:0000256" key="4">
    <source>
        <dbReference type="ARBA" id="ARBA00022448"/>
    </source>
</evidence>